<feature type="transmembrane region" description="Helical" evidence="2">
    <location>
        <begin position="111"/>
        <end position="131"/>
    </location>
</feature>
<reference evidence="3 4" key="1">
    <citation type="submission" date="2016-11" db="EMBL/GenBank/DDBJ databases">
        <authorList>
            <person name="Jaros S."/>
            <person name="Januszkiewicz K."/>
            <person name="Wedrychowicz H."/>
        </authorList>
    </citation>
    <scope>NUCLEOTIDE SEQUENCE [LARGE SCALE GENOMIC DNA]</scope>
    <source>
        <strain evidence="3 4">DSM 43832</strain>
    </source>
</reference>
<gene>
    <name evidence="3" type="ORF">SAMN05443637_12819</name>
</gene>
<name>A0A1M7AI16_PSETH</name>
<keyword evidence="2" id="KW-0472">Membrane</keyword>
<dbReference type="RefSeq" id="WP_073460259.1">
    <property type="nucleotide sequence ID" value="NZ_FRAP01000028.1"/>
</dbReference>
<accession>A0A1M7AI16</accession>
<feature type="compositionally biased region" description="Basic and acidic residues" evidence="1">
    <location>
        <begin position="196"/>
        <end position="213"/>
    </location>
</feature>
<dbReference type="STRING" id="1848.SAMN05443637_12819"/>
<proteinExistence type="predicted"/>
<keyword evidence="4" id="KW-1185">Reference proteome</keyword>
<feature type="region of interest" description="Disordered" evidence="1">
    <location>
        <begin position="160"/>
        <end position="214"/>
    </location>
</feature>
<keyword evidence="2" id="KW-1133">Transmembrane helix</keyword>
<evidence type="ECO:0000313" key="4">
    <source>
        <dbReference type="Proteomes" id="UP000184363"/>
    </source>
</evidence>
<evidence type="ECO:0008006" key="5">
    <source>
        <dbReference type="Google" id="ProtNLM"/>
    </source>
</evidence>
<feature type="transmembrane region" description="Helical" evidence="2">
    <location>
        <begin position="72"/>
        <end position="91"/>
    </location>
</feature>
<protein>
    <recommendedName>
        <fullName evidence="5">DUF2637 domain-containing protein</fullName>
    </recommendedName>
</protein>
<organism evidence="3 4">
    <name type="scientific">Pseudonocardia thermophila</name>
    <dbReference type="NCBI Taxonomy" id="1848"/>
    <lineage>
        <taxon>Bacteria</taxon>
        <taxon>Bacillati</taxon>
        <taxon>Actinomycetota</taxon>
        <taxon>Actinomycetes</taxon>
        <taxon>Pseudonocardiales</taxon>
        <taxon>Pseudonocardiaceae</taxon>
        <taxon>Pseudonocardia</taxon>
    </lineage>
</organism>
<dbReference type="AlphaFoldDB" id="A0A1M7AI16"/>
<keyword evidence="2" id="KW-0812">Transmembrane</keyword>
<evidence type="ECO:0000313" key="3">
    <source>
        <dbReference type="EMBL" id="SHL42390.1"/>
    </source>
</evidence>
<evidence type="ECO:0000256" key="2">
    <source>
        <dbReference type="SAM" id="Phobius"/>
    </source>
</evidence>
<dbReference type="EMBL" id="FRAP01000028">
    <property type="protein sequence ID" value="SHL42390.1"/>
    <property type="molecule type" value="Genomic_DNA"/>
</dbReference>
<sequence>MHDHTAPTRRRRPSAATVALAVGALGSGAANVAWTWELGPVRVVAGLFATALVPVSLHLWPRVPITGVWTRIIRALVMGYICVAAAIVNLAHSAQLLTTDPAAPRPVAEDLRLAILLITAVEGVMVMATLAKRRRPEQPAAAQVSSHTVAALVTVARLAQQAQQQRPTARRTRTRTSHAAPAPTPAPEPEQQPEPEPEREQPAGKVSPREWAEAHWPVTGAEIKMATGCSKAHAYRIAADLKREKAAS</sequence>
<feature type="transmembrane region" description="Helical" evidence="2">
    <location>
        <begin position="39"/>
        <end position="60"/>
    </location>
</feature>
<evidence type="ECO:0000256" key="1">
    <source>
        <dbReference type="SAM" id="MobiDB-lite"/>
    </source>
</evidence>
<dbReference type="Proteomes" id="UP000184363">
    <property type="component" value="Unassembled WGS sequence"/>
</dbReference>